<organism evidence="1 2">
    <name type="scientific">Characodon lateralis</name>
    <dbReference type="NCBI Taxonomy" id="208331"/>
    <lineage>
        <taxon>Eukaryota</taxon>
        <taxon>Metazoa</taxon>
        <taxon>Chordata</taxon>
        <taxon>Craniata</taxon>
        <taxon>Vertebrata</taxon>
        <taxon>Euteleostomi</taxon>
        <taxon>Actinopterygii</taxon>
        <taxon>Neopterygii</taxon>
        <taxon>Teleostei</taxon>
        <taxon>Neoteleostei</taxon>
        <taxon>Acanthomorphata</taxon>
        <taxon>Ovalentaria</taxon>
        <taxon>Atherinomorphae</taxon>
        <taxon>Cyprinodontiformes</taxon>
        <taxon>Goodeidae</taxon>
        <taxon>Characodon</taxon>
    </lineage>
</organism>
<evidence type="ECO:0000313" key="2">
    <source>
        <dbReference type="Proteomes" id="UP001352852"/>
    </source>
</evidence>
<protein>
    <submittedName>
        <fullName evidence="1">Uncharacterized protein</fullName>
    </submittedName>
</protein>
<comment type="caution">
    <text evidence="1">The sequence shown here is derived from an EMBL/GenBank/DDBJ whole genome shotgun (WGS) entry which is preliminary data.</text>
</comment>
<dbReference type="EMBL" id="JAHUTJ010033846">
    <property type="protein sequence ID" value="MED6277510.1"/>
    <property type="molecule type" value="Genomic_DNA"/>
</dbReference>
<accession>A0ABU7DSX4</accession>
<keyword evidence="2" id="KW-1185">Reference proteome</keyword>
<proteinExistence type="predicted"/>
<reference evidence="1 2" key="1">
    <citation type="submission" date="2021-06" db="EMBL/GenBank/DDBJ databases">
        <authorList>
            <person name="Palmer J.M."/>
        </authorList>
    </citation>
    <scope>NUCLEOTIDE SEQUENCE [LARGE SCALE GENOMIC DNA]</scope>
    <source>
        <strain evidence="1 2">CL_MEX2019</strain>
        <tissue evidence="1">Muscle</tissue>
    </source>
</reference>
<sequence length="261" mass="27502">MARVCGLAEVGLGFWMGFGFGSVGSLAFCGPRGGSSCGAASGRGMGVGHVLGPGWCGSSFRGGALSWHFSGLCAPVFCIRLGLGLLPLLDQFRPPSNVGPISSPPHYLPVVSVSASWCTCCSRCLGLVALVCTGSLPVTPGPCQASACDMSRGLWVHGWIYSGVDGCLQVPWARRCSSLGLLHCNCWVVPLGLSPAFLWGDCGSPGDGSPWVPVLCLWLRYPPYLSQVQAGRFVARYTRYCIFFQRNLVYTSVLTLGPTGV</sequence>
<gene>
    <name evidence="1" type="ORF">CHARACLAT_014220</name>
</gene>
<name>A0ABU7DSX4_9TELE</name>
<evidence type="ECO:0000313" key="1">
    <source>
        <dbReference type="EMBL" id="MED6277510.1"/>
    </source>
</evidence>
<dbReference type="Proteomes" id="UP001352852">
    <property type="component" value="Unassembled WGS sequence"/>
</dbReference>